<dbReference type="GO" id="GO:0015689">
    <property type="term" value="P:molybdate ion transport"/>
    <property type="evidence" value="ECO:0007669"/>
    <property type="project" value="TreeGrafter"/>
</dbReference>
<proteinExistence type="predicted"/>
<protein>
    <submittedName>
        <fullName evidence="1">Molybdate ABC transporter, periplasmic molybdate-binding protein</fullName>
    </submittedName>
</protein>
<dbReference type="Proteomes" id="UP000020202">
    <property type="component" value="Unassembled WGS sequence"/>
</dbReference>
<dbReference type="SUPFAM" id="SSF53850">
    <property type="entry name" value="Periplasmic binding protein-like II"/>
    <property type="match status" value="1"/>
</dbReference>
<evidence type="ECO:0000313" key="2">
    <source>
        <dbReference type="Proteomes" id="UP000020202"/>
    </source>
</evidence>
<dbReference type="InterPro" id="IPR050682">
    <property type="entry name" value="ModA/WtpA"/>
</dbReference>
<comment type="caution">
    <text evidence="1">The sequence shown here is derived from an EMBL/GenBank/DDBJ whole genome shotgun (WGS) entry which is preliminary data.</text>
</comment>
<dbReference type="GO" id="GO:0030973">
    <property type="term" value="F:molybdate ion binding"/>
    <property type="evidence" value="ECO:0007669"/>
    <property type="project" value="TreeGrafter"/>
</dbReference>
<organism evidence="1 2">
    <name type="scientific">Klebsiella michiganensis</name>
    <dbReference type="NCBI Taxonomy" id="1134687"/>
    <lineage>
        <taxon>Bacteria</taxon>
        <taxon>Pseudomonadati</taxon>
        <taxon>Pseudomonadota</taxon>
        <taxon>Gammaproteobacteria</taxon>
        <taxon>Enterobacterales</taxon>
        <taxon>Enterobacteriaceae</taxon>
        <taxon>Klebsiella/Raoultella group</taxon>
        <taxon>Klebsiella</taxon>
    </lineage>
</organism>
<accession>A0A7H5ABD6</accession>
<sequence>MILMTPSLTLLAAGSLKSAFIPLLARFQQQTGIPVEVHFGPAGLLRERIEGGEPCSVFASANSQHPQALRQAGLAGACYLFARNQLMLTARRGATTETREWLALLRDPDLRLATSTPGCDPSGDYTWQLFSHIEERCPGVGAAMMARARPLVGGRDSLPVPAGEIAGAWLIRENLTDLFIGYAHYAAQMAAYDDLHTLLIPPSWNVRCDYLLAQIEQSAGAQRLCRFILGAEGQRLLKNAGFLPINDES</sequence>
<dbReference type="PANTHER" id="PTHR30632">
    <property type="entry name" value="MOLYBDATE-BINDING PERIPLASMIC PROTEIN"/>
    <property type="match status" value="1"/>
</dbReference>
<name>A0A7H5ABD6_9ENTR</name>
<dbReference type="AlphaFoldDB" id="A0A7H5ABD6"/>
<evidence type="ECO:0000313" key="1">
    <source>
        <dbReference type="EMBL" id="EWF90319.1"/>
    </source>
</evidence>
<dbReference type="Gene3D" id="3.40.190.10">
    <property type="entry name" value="Periplasmic binding protein-like II"/>
    <property type="match status" value="2"/>
</dbReference>
<dbReference type="EMBL" id="JCNZ01000008">
    <property type="protein sequence ID" value="EWF90319.1"/>
    <property type="molecule type" value="Genomic_DNA"/>
</dbReference>
<dbReference type="Pfam" id="PF13531">
    <property type="entry name" value="SBP_bac_11"/>
    <property type="match status" value="1"/>
</dbReference>
<gene>
    <name evidence="1" type="ORF">L373_02832</name>
</gene>
<dbReference type="PANTHER" id="PTHR30632:SF0">
    <property type="entry name" value="SULFATE-BINDING PROTEIN"/>
    <property type="match status" value="1"/>
</dbReference>
<reference evidence="1 2" key="1">
    <citation type="submission" date="2014-01" db="EMBL/GenBank/DDBJ databases">
        <title>The Genome Sequence of Klebsiella oxytoca MGH 27.</title>
        <authorList>
            <consortium name="The Broad Institute Genomics Platform"/>
            <consortium name="The Broad Institute Genome Sequencing Center for Infectious Disease"/>
            <person name="Murphy C."/>
            <person name="Cosimi L."/>
            <person name="Cerqueira G."/>
            <person name="Feldgarden M."/>
            <person name="Earl A."/>
            <person name="Hung D."/>
            <person name="Onderdonk A.B."/>
            <person name="Ferraro M.J."/>
            <person name="Hooper D."/>
            <person name="Dekker J."/>
            <person name="O'Brien T."/>
            <person name="Huang S."/>
            <person name="Quan V."/>
            <person name="Ernst C."/>
            <person name="Delaney M."/>
            <person name="DuBois A."/>
            <person name="Kim D.S."/>
            <person name="Young S.K."/>
            <person name="Zeng Q."/>
            <person name="Gargeya S."/>
            <person name="Fitzgerald M."/>
            <person name="Abouelleil A."/>
            <person name="Alvarado L."/>
            <person name="Berlin A.M."/>
            <person name="Chapman S.B."/>
            <person name="Gainer-Dewar J."/>
            <person name="Goldberg J."/>
            <person name="Gnerre S."/>
            <person name="Griggs A."/>
            <person name="Gujja S."/>
            <person name="Hansen M."/>
            <person name="Howarth C."/>
            <person name="Imamovic A."/>
            <person name="Ireland A."/>
            <person name="Larimer J."/>
            <person name="McCowan C."/>
            <person name="Murphy C."/>
            <person name="Pearson M."/>
            <person name="Poon T.W."/>
            <person name="Priest M."/>
            <person name="Roberts A."/>
            <person name="Saif S."/>
            <person name="Shea T."/>
            <person name="Sykes S."/>
            <person name="Wortman J."/>
            <person name="Nusbaum C."/>
            <person name="Birren B."/>
        </authorList>
    </citation>
    <scope>NUCLEOTIDE SEQUENCE [LARGE SCALE GENOMIC DNA]</scope>
    <source>
        <strain evidence="1 2">MGH 27</strain>
    </source>
</reference>